<accession>A0A8T5GEV3</accession>
<dbReference type="EMBL" id="JABJNZ010000029">
    <property type="protein sequence ID" value="MBT4870350.1"/>
    <property type="molecule type" value="Genomic_DNA"/>
</dbReference>
<comment type="caution">
    <text evidence="2">The sequence shown here is derived from an EMBL/GenBank/DDBJ whole genome shotgun (WGS) entry which is preliminary data.</text>
</comment>
<reference evidence="2" key="1">
    <citation type="journal article" date="2021" name="ISME J.">
        <title>Mercury methylation by metabolically versatile and cosmopolitan marine bacteria.</title>
        <authorList>
            <person name="Lin H."/>
            <person name="Ascher D.B."/>
            <person name="Myung Y."/>
            <person name="Lamborg C.H."/>
            <person name="Hallam S.J."/>
            <person name="Gionfriddo C.M."/>
            <person name="Holt K.E."/>
            <person name="Moreau J.W."/>
        </authorList>
    </citation>
    <scope>NUCLEOTIDE SEQUENCE</scope>
    <source>
        <strain evidence="2">SI075_bin30</strain>
    </source>
</reference>
<keyword evidence="1" id="KW-0472">Membrane</keyword>
<name>A0A8T5GEV3_9ARCH</name>
<protein>
    <submittedName>
        <fullName evidence="2">Uncharacterized protein</fullName>
    </submittedName>
</protein>
<evidence type="ECO:0000313" key="2">
    <source>
        <dbReference type="EMBL" id="MBT4870350.1"/>
    </source>
</evidence>
<keyword evidence="1" id="KW-1133">Transmembrane helix</keyword>
<dbReference type="Proteomes" id="UP000722459">
    <property type="component" value="Unassembled WGS sequence"/>
</dbReference>
<feature type="transmembrane region" description="Helical" evidence="1">
    <location>
        <begin position="7"/>
        <end position="28"/>
    </location>
</feature>
<dbReference type="AlphaFoldDB" id="A0A8T5GEV3"/>
<organism evidence="2 3">
    <name type="scientific">Candidatus Iainarchaeum sp</name>
    <dbReference type="NCBI Taxonomy" id="3101447"/>
    <lineage>
        <taxon>Archaea</taxon>
        <taxon>Candidatus Iainarchaeota</taxon>
        <taxon>Candidatus Iainarchaeia</taxon>
        <taxon>Candidatus Iainarchaeales</taxon>
        <taxon>Candidatus Iainarchaeaceae</taxon>
        <taxon>Candidatus Iainarchaeum</taxon>
    </lineage>
</organism>
<feature type="transmembrane region" description="Helical" evidence="1">
    <location>
        <begin position="34"/>
        <end position="52"/>
    </location>
</feature>
<proteinExistence type="predicted"/>
<evidence type="ECO:0000313" key="3">
    <source>
        <dbReference type="Proteomes" id="UP000722459"/>
    </source>
</evidence>
<keyword evidence="1" id="KW-0812">Transmembrane</keyword>
<gene>
    <name evidence="2" type="ORF">HON47_02160</name>
</gene>
<evidence type="ECO:0000256" key="1">
    <source>
        <dbReference type="SAM" id="Phobius"/>
    </source>
</evidence>
<sequence length="54" mass="5807">MADDTQIGMVVIIVAAIFLVSAMGLLEYRIIDEGISALIAFILVAYGVHLISKK</sequence>